<gene>
    <name evidence="2" type="ordered locus">Metho_2505</name>
</gene>
<geneLocation type="plasmid" evidence="2 3">
    <name>pMETHO01</name>
</geneLocation>
<evidence type="ECO:0000313" key="3">
    <source>
        <dbReference type="Proteomes" id="UP000010866"/>
    </source>
</evidence>
<feature type="compositionally biased region" description="Basic and acidic residues" evidence="1">
    <location>
        <begin position="143"/>
        <end position="161"/>
    </location>
</feature>
<dbReference type="RefSeq" id="WP_015313777.1">
    <property type="nucleotide sequence ID" value="NC_019972.1"/>
</dbReference>
<dbReference type="GeneID" id="14401467"/>
<dbReference type="KEGG" id="mhz:Metho_2505"/>
<evidence type="ECO:0000313" key="2">
    <source>
        <dbReference type="EMBL" id="AGB50645.1"/>
    </source>
</evidence>
<organism evidence="2 3">
    <name type="scientific">Methanomethylovorans hollandica (strain DSM 15978 / NBRC 107637 / DMS1)</name>
    <dbReference type="NCBI Taxonomy" id="867904"/>
    <lineage>
        <taxon>Archaea</taxon>
        <taxon>Methanobacteriati</taxon>
        <taxon>Methanobacteriota</taxon>
        <taxon>Stenosarchaea group</taxon>
        <taxon>Methanomicrobia</taxon>
        <taxon>Methanosarcinales</taxon>
        <taxon>Methanosarcinaceae</taxon>
        <taxon>Methanomethylovorans</taxon>
    </lineage>
</organism>
<feature type="compositionally biased region" description="Polar residues" evidence="1">
    <location>
        <begin position="119"/>
        <end position="138"/>
    </location>
</feature>
<sequence>MDKLMFNLLNGNYPLFESLQQQLRDSVQKSPLFVIDTEGKVRLAPYTIGIMTNQLYTMEMTIRLMRETHSIDTAVVVGQALKINESMQEQKIAAGITNQLNKMGLTPDAILKIVNNSFTRTPSNDNNSVPKTPESSLVSPIRDLQKKDIETTNKSDSKPEESQGFLDQFLQN</sequence>
<keyword evidence="3" id="KW-1185">Reference proteome</keyword>
<feature type="region of interest" description="Disordered" evidence="1">
    <location>
        <begin position="119"/>
        <end position="172"/>
    </location>
</feature>
<proteinExistence type="predicted"/>
<reference evidence="3" key="1">
    <citation type="submission" date="2012-02" db="EMBL/GenBank/DDBJ databases">
        <title>Complete sequence of plasmid of Methanomethylovorans hollandica DSM 15978.</title>
        <authorList>
            <person name="Lucas S."/>
            <person name="Copeland A."/>
            <person name="Lapidus A."/>
            <person name="Glavina del Rio T."/>
            <person name="Dalin E."/>
            <person name="Tice H."/>
            <person name="Bruce D."/>
            <person name="Goodwin L."/>
            <person name="Pitluck S."/>
            <person name="Peters L."/>
            <person name="Mikhailova N."/>
            <person name="Held B."/>
            <person name="Kyrpides N."/>
            <person name="Mavromatis K."/>
            <person name="Ivanova N."/>
            <person name="Brettin T."/>
            <person name="Detter J.C."/>
            <person name="Han C."/>
            <person name="Larimer F."/>
            <person name="Land M."/>
            <person name="Hauser L."/>
            <person name="Markowitz V."/>
            <person name="Cheng J.-F."/>
            <person name="Hugenholtz P."/>
            <person name="Woyke T."/>
            <person name="Wu D."/>
            <person name="Spring S."/>
            <person name="Schroeder M."/>
            <person name="Brambilla E."/>
            <person name="Klenk H.-P."/>
            <person name="Eisen J.A."/>
        </authorList>
    </citation>
    <scope>NUCLEOTIDE SEQUENCE [LARGE SCALE GENOMIC DNA]</scope>
    <source>
        <strain evidence="3">DSM 15978 / NBRC 107637 / DMS1</strain>
        <plasmid evidence="3">Plasmid pMETHO01</plasmid>
    </source>
</reference>
<evidence type="ECO:0000256" key="1">
    <source>
        <dbReference type="SAM" id="MobiDB-lite"/>
    </source>
</evidence>
<protein>
    <submittedName>
        <fullName evidence="2">Uncharacterized protein</fullName>
    </submittedName>
</protein>
<name>L0L117_METHD</name>
<keyword evidence="2" id="KW-0614">Plasmid</keyword>
<dbReference type="HOGENOM" id="CLU_1551829_0_0_2"/>
<accession>L0L117</accession>
<dbReference type="EMBL" id="CP003363">
    <property type="protein sequence ID" value="AGB50645.1"/>
    <property type="molecule type" value="Genomic_DNA"/>
</dbReference>
<dbReference type="AlphaFoldDB" id="L0L117"/>
<dbReference type="Proteomes" id="UP000010866">
    <property type="component" value="Plasmid pMETHO01"/>
</dbReference>